<sequence length="824" mass="89373">MADRTDRSEIESARRVWVPPHHRMSRSRCDPPLFCPHLPPAATPSDLIQGFLPDLSLSLSAPPPPTVLARGDAFLSIFHTVSTCGFNNRFLRVRRLRENGQGNERVAGWDGRRYSRHWKGRNNVGIIFGVKIKKERPDSDDLFCEENMLIIDEEDPLERTSQSIISRGNAVISSRVTPTSAGSNSLSALHPTSHHHHHQHQQQSQQQQLQQQQQQHHQQQQQHHHHQSDHHGTHNQYMENHNPNQTQQNTGNLVVDIEASHDNKKHRTGPCVIRSGTREVHNKLEKNRRAHLKECFEMLKKMLPAQDEKKSSNLSILHAANQFIQALTKKDLDNQRELQRLAEEKIALEQRLEMLKQEAMSIWEHLDFSHIDALLSRTGAGDIMVIRNVSENPDVEITGLPQGGTRYSSTSSLNSVTASSPQALQSPNATSNIHNQAATASIVCQTQDLNLARGSRESPPASSTPASSTPSIPTPTQEKITTSPTASIVQQPHQLHLPISAQMLNTSQGLATIVPTLQHIGPGLRVIPGDTRQLLVTHTAGNNESRPLTLAVQNSSDQSRPLIAVQSNTGNEPRPVALVVHSSTASDNRVTFVHSNLSNNDRPLALAVQSSASDVRPVTFVHSGNEARPLVLATHSPALNVSNAQTRIRAGDAQTTHKMVGGVTLVGGNGSELARLPGGAELNILPANGLTLSHAGVSLQTAAAKPGSTTVMQNVPSTESIAHIVGQHTPLSGLTPIVTPMTVVSQGNQVTAHILAPSSLAGKMITTPILKTVGQMPLVNAQYLNTTTLVKPVVVVSSPSTSTPPVSTTASSNTQPPSTSHSTV</sequence>
<feature type="domain" description="BHLH" evidence="12">
    <location>
        <begin position="276"/>
        <end position="327"/>
    </location>
</feature>
<dbReference type="PANTHER" id="PTHR11969">
    <property type="entry name" value="MAX DIMERIZATION, MAD"/>
    <property type="match status" value="1"/>
</dbReference>
<evidence type="ECO:0000313" key="14">
    <source>
        <dbReference type="RefSeq" id="XP_014483637.1"/>
    </source>
</evidence>
<feature type="compositionally biased region" description="Low complexity" evidence="11">
    <location>
        <begin position="405"/>
        <end position="420"/>
    </location>
</feature>
<feature type="compositionally biased region" description="Polar residues" evidence="11">
    <location>
        <begin position="477"/>
        <end position="488"/>
    </location>
</feature>
<name>A0A6P3XZZ5_DINQU</name>
<protein>
    <recommendedName>
        <fullName evidence="9">Max-binding protein MNT</fullName>
    </recommendedName>
    <alternativeName>
        <fullName evidence="10">Myc antagonist MNT</fullName>
    </alternativeName>
</protein>
<evidence type="ECO:0000256" key="10">
    <source>
        <dbReference type="ARBA" id="ARBA00083368"/>
    </source>
</evidence>
<dbReference type="GO" id="GO:0046983">
    <property type="term" value="F:protein dimerization activity"/>
    <property type="evidence" value="ECO:0007669"/>
    <property type="project" value="InterPro"/>
</dbReference>
<feature type="compositionally biased region" description="Low complexity" evidence="11">
    <location>
        <begin position="458"/>
        <end position="476"/>
    </location>
</feature>
<evidence type="ECO:0000256" key="7">
    <source>
        <dbReference type="ARBA" id="ARBA00057176"/>
    </source>
</evidence>
<evidence type="ECO:0000256" key="2">
    <source>
        <dbReference type="ARBA" id="ARBA00022491"/>
    </source>
</evidence>
<evidence type="ECO:0000256" key="9">
    <source>
        <dbReference type="ARBA" id="ARBA00070444"/>
    </source>
</evidence>
<reference evidence="14" key="1">
    <citation type="submission" date="2025-08" db="UniProtKB">
        <authorList>
            <consortium name="RefSeq"/>
        </authorList>
    </citation>
    <scope>IDENTIFICATION</scope>
</reference>
<dbReference type="PROSITE" id="PS50888">
    <property type="entry name" value="BHLH"/>
    <property type="match status" value="1"/>
</dbReference>
<gene>
    <name evidence="14" type="primary">LOC106749078</name>
</gene>
<evidence type="ECO:0000256" key="4">
    <source>
        <dbReference type="ARBA" id="ARBA00023125"/>
    </source>
</evidence>
<dbReference type="OrthoDB" id="419455at2759"/>
<evidence type="ECO:0000256" key="1">
    <source>
        <dbReference type="ARBA" id="ARBA00004123"/>
    </source>
</evidence>
<proteinExistence type="predicted"/>
<comment type="subcellular location">
    <subcellularLocation>
        <location evidence="1">Nucleus</location>
    </subcellularLocation>
</comment>
<evidence type="ECO:0000256" key="11">
    <source>
        <dbReference type="SAM" id="MobiDB-lite"/>
    </source>
</evidence>
<feature type="compositionally biased region" description="Polar residues" evidence="11">
    <location>
        <begin position="174"/>
        <end position="187"/>
    </location>
</feature>
<keyword evidence="13" id="KW-1185">Reference proteome</keyword>
<organism evidence="13 14">
    <name type="scientific">Dinoponera quadriceps</name>
    <name type="common">South American ant</name>
    <dbReference type="NCBI Taxonomy" id="609295"/>
    <lineage>
        <taxon>Eukaryota</taxon>
        <taxon>Metazoa</taxon>
        <taxon>Ecdysozoa</taxon>
        <taxon>Arthropoda</taxon>
        <taxon>Hexapoda</taxon>
        <taxon>Insecta</taxon>
        <taxon>Pterygota</taxon>
        <taxon>Neoptera</taxon>
        <taxon>Endopterygota</taxon>
        <taxon>Hymenoptera</taxon>
        <taxon>Apocrita</taxon>
        <taxon>Aculeata</taxon>
        <taxon>Formicoidea</taxon>
        <taxon>Formicidae</taxon>
        <taxon>Ponerinae</taxon>
        <taxon>Ponerini</taxon>
        <taxon>Dinoponera</taxon>
    </lineage>
</organism>
<dbReference type="GeneID" id="106749078"/>
<comment type="function">
    <text evidence="7">Binds DNA as a heterodimer with MAX and represses transcription. Binds to the canonical E box sequence 5'-CACGTG-3' and, with higher affinity, to 5'-CACGCG-3'.</text>
</comment>
<keyword evidence="3" id="KW-0805">Transcription regulation</keyword>
<dbReference type="Gene3D" id="4.10.280.10">
    <property type="entry name" value="Helix-loop-helix DNA-binding domain"/>
    <property type="match status" value="1"/>
</dbReference>
<dbReference type="KEGG" id="dqu:106749078"/>
<dbReference type="RefSeq" id="XP_014483637.1">
    <property type="nucleotide sequence ID" value="XM_014628151.1"/>
</dbReference>
<feature type="region of interest" description="Disordered" evidence="11">
    <location>
        <begin position="174"/>
        <end position="248"/>
    </location>
</feature>
<feature type="compositionally biased region" description="Polar residues" evidence="11">
    <location>
        <begin position="813"/>
        <end position="824"/>
    </location>
</feature>
<keyword evidence="4" id="KW-0238">DNA-binding</keyword>
<comment type="subunit">
    <text evidence="8">Efficient DNA binding requires dimerization with another bHLH protein. Binds DNA as a homodimer or a heterodimer with MAX.</text>
</comment>
<dbReference type="InterPro" id="IPR036638">
    <property type="entry name" value="HLH_DNA-bd_sf"/>
</dbReference>
<evidence type="ECO:0000259" key="12">
    <source>
        <dbReference type="PROSITE" id="PS50888"/>
    </source>
</evidence>
<dbReference type="GO" id="GO:0000981">
    <property type="term" value="F:DNA-binding transcription factor activity, RNA polymerase II-specific"/>
    <property type="evidence" value="ECO:0007669"/>
    <property type="project" value="TreeGrafter"/>
</dbReference>
<evidence type="ECO:0000256" key="6">
    <source>
        <dbReference type="ARBA" id="ARBA00023242"/>
    </source>
</evidence>
<dbReference type="CDD" id="cd11402">
    <property type="entry name" value="bHLHzip_Mnt"/>
    <property type="match status" value="1"/>
</dbReference>
<feature type="region of interest" description="Disordered" evidence="11">
    <location>
        <begin position="394"/>
        <end position="429"/>
    </location>
</feature>
<evidence type="ECO:0000256" key="5">
    <source>
        <dbReference type="ARBA" id="ARBA00023163"/>
    </source>
</evidence>
<dbReference type="Proteomes" id="UP000515204">
    <property type="component" value="Unplaced"/>
</dbReference>
<keyword evidence="6" id="KW-0539">Nucleus</keyword>
<dbReference type="FunFam" id="4.10.280.10:FF:000034">
    <property type="entry name" value="MAX network transcriptional repressor"/>
    <property type="match status" value="1"/>
</dbReference>
<dbReference type="AlphaFoldDB" id="A0A6P3XZZ5"/>
<feature type="compositionally biased region" description="Low complexity" evidence="11">
    <location>
        <begin position="797"/>
        <end position="812"/>
    </location>
</feature>
<dbReference type="SUPFAM" id="SSF47459">
    <property type="entry name" value="HLH, helix-loop-helix DNA-binding domain"/>
    <property type="match status" value="1"/>
</dbReference>
<keyword evidence="5" id="KW-0804">Transcription</keyword>
<dbReference type="Pfam" id="PF00010">
    <property type="entry name" value="HLH"/>
    <property type="match status" value="1"/>
</dbReference>
<dbReference type="GO" id="GO:0005634">
    <property type="term" value="C:nucleus"/>
    <property type="evidence" value="ECO:0007669"/>
    <property type="project" value="UniProtKB-SubCell"/>
</dbReference>
<evidence type="ECO:0000256" key="8">
    <source>
        <dbReference type="ARBA" id="ARBA00062701"/>
    </source>
</evidence>
<accession>A0A6P3XZZ5</accession>
<feature type="region of interest" description="Disordered" evidence="11">
    <location>
        <begin position="452"/>
        <end position="488"/>
    </location>
</feature>
<dbReference type="SUPFAM" id="SSF81995">
    <property type="entry name" value="beta-sandwich domain of Sec23/24"/>
    <property type="match status" value="1"/>
</dbReference>
<dbReference type="SMART" id="SM00353">
    <property type="entry name" value="HLH"/>
    <property type="match status" value="1"/>
</dbReference>
<feature type="region of interest" description="Disordered" evidence="11">
    <location>
        <begin position="797"/>
        <end position="824"/>
    </location>
</feature>
<evidence type="ECO:0000256" key="3">
    <source>
        <dbReference type="ARBA" id="ARBA00023015"/>
    </source>
</evidence>
<dbReference type="PANTHER" id="PTHR11969:SF99">
    <property type="entry name" value="MAX-BINDING PROTEIN MNT"/>
    <property type="match status" value="1"/>
</dbReference>
<feature type="compositionally biased region" description="Polar residues" evidence="11">
    <location>
        <begin position="234"/>
        <end position="248"/>
    </location>
</feature>
<feature type="compositionally biased region" description="Low complexity" evidence="11">
    <location>
        <begin position="201"/>
        <end position="221"/>
    </location>
</feature>
<evidence type="ECO:0000313" key="13">
    <source>
        <dbReference type="Proteomes" id="UP000515204"/>
    </source>
</evidence>
<keyword evidence="2" id="KW-0678">Repressor</keyword>
<dbReference type="InterPro" id="IPR011598">
    <property type="entry name" value="bHLH_dom"/>
</dbReference>
<dbReference type="GO" id="GO:0000978">
    <property type="term" value="F:RNA polymerase II cis-regulatory region sequence-specific DNA binding"/>
    <property type="evidence" value="ECO:0007669"/>
    <property type="project" value="TreeGrafter"/>
</dbReference>